<organism evidence="2 3">
    <name type="scientific">Cryptosporidium canis</name>
    <dbReference type="NCBI Taxonomy" id="195482"/>
    <lineage>
        <taxon>Eukaryota</taxon>
        <taxon>Sar</taxon>
        <taxon>Alveolata</taxon>
        <taxon>Apicomplexa</taxon>
        <taxon>Conoidasida</taxon>
        <taxon>Coccidia</taxon>
        <taxon>Eucoccidiorida</taxon>
        <taxon>Eimeriorina</taxon>
        <taxon>Cryptosporidiidae</taxon>
        <taxon>Cryptosporidium</taxon>
    </lineage>
</organism>
<feature type="coiled-coil region" evidence="1">
    <location>
        <begin position="42"/>
        <end position="76"/>
    </location>
</feature>
<proteinExistence type="predicted"/>
<accession>A0ABQ8P515</accession>
<protein>
    <submittedName>
        <fullName evidence="2">Uncharacterized protein</fullName>
    </submittedName>
</protein>
<name>A0ABQ8P515_9CRYT</name>
<dbReference type="EMBL" id="JAPCXB010000095">
    <property type="protein sequence ID" value="KAJ1608519.1"/>
    <property type="molecule type" value="Genomic_DNA"/>
</dbReference>
<evidence type="ECO:0000256" key="1">
    <source>
        <dbReference type="SAM" id="Coils"/>
    </source>
</evidence>
<keyword evidence="3" id="KW-1185">Reference proteome</keyword>
<sequence>MGSIDESIYYGVYGTKITWDVGWIPVSRLRGSSYYSESWLLRNDVNSSMEKLKEELEELDSQINVCDRQIEESLQEILESQQMDDLKESDINDLKPSNLEDPNVFLENAQNVKIHLEVTFKSWGLTPPMDPILTPLETIGPEEECTG</sequence>
<comment type="caution">
    <text evidence="2">The sequence shown here is derived from an EMBL/GenBank/DDBJ whole genome shotgun (WGS) entry which is preliminary data.</text>
</comment>
<reference evidence="2" key="1">
    <citation type="submission" date="2022-10" db="EMBL/GenBank/DDBJ databases">
        <title>Adaptive evolution leads to modifications in subtelomeric GC content in a zoonotic Cryptosporidium species.</title>
        <authorList>
            <person name="Li J."/>
            <person name="Feng Y."/>
            <person name="Xiao L."/>
        </authorList>
    </citation>
    <scope>NUCLEOTIDE SEQUENCE</scope>
    <source>
        <strain evidence="2">25894</strain>
    </source>
</reference>
<dbReference type="Proteomes" id="UP001071777">
    <property type="component" value="Unassembled WGS sequence"/>
</dbReference>
<keyword evidence="1" id="KW-0175">Coiled coil</keyword>
<gene>
    <name evidence="2" type="ORF">OJ252_2522</name>
</gene>
<evidence type="ECO:0000313" key="3">
    <source>
        <dbReference type="Proteomes" id="UP001071777"/>
    </source>
</evidence>
<evidence type="ECO:0000313" key="2">
    <source>
        <dbReference type="EMBL" id="KAJ1608519.1"/>
    </source>
</evidence>